<feature type="domain" description="Major facilitator superfamily (MFS) profile" evidence="8">
    <location>
        <begin position="26"/>
        <end position="472"/>
    </location>
</feature>
<dbReference type="SUPFAM" id="SSF103473">
    <property type="entry name" value="MFS general substrate transporter"/>
    <property type="match status" value="1"/>
</dbReference>
<feature type="transmembrane region" description="Helical" evidence="7">
    <location>
        <begin position="449"/>
        <end position="467"/>
    </location>
</feature>
<dbReference type="CDD" id="cd17504">
    <property type="entry name" value="MFS_MMR_MDR_like"/>
    <property type="match status" value="1"/>
</dbReference>
<feature type="transmembrane region" description="Helical" evidence="7">
    <location>
        <begin position="418"/>
        <end position="437"/>
    </location>
</feature>
<evidence type="ECO:0000259" key="8">
    <source>
        <dbReference type="PROSITE" id="PS50850"/>
    </source>
</evidence>
<geneLocation type="plasmid" evidence="9 10">
    <name>pRHL2</name>
</geneLocation>
<accession>Q0RW02</accession>
<dbReference type="RefSeq" id="WP_011600171.1">
    <property type="nucleotide sequence ID" value="NC_008270.1"/>
</dbReference>
<feature type="transmembrane region" description="Helical" evidence="7">
    <location>
        <begin position="241"/>
        <end position="259"/>
    </location>
</feature>
<feature type="region of interest" description="Disordered" evidence="6">
    <location>
        <begin position="1"/>
        <end position="20"/>
    </location>
</feature>
<proteinExistence type="predicted"/>
<protein>
    <submittedName>
        <fullName evidence="9">Probable multidrug resistance transporter, MFS superfamily</fullName>
    </submittedName>
</protein>
<name>Q0RW02_RHOJR</name>
<feature type="transmembrane region" description="Helical" evidence="7">
    <location>
        <begin position="179"/>
        <end position="198"/>
    </location>
</feature>
<feature type="transmembrane region" description="Helical" evidence="7">
    <location>
        <begin position="279"/>
        <end position="302"/>
    </location>
</feature>
<evidence type="ECO:0000313" key="9">
    <source>
        <dbReference type="EMBL" id="ABH00534.1"/>
    </source>
</evidence>
<dbReference type="InterPro" id="IPR011701">
    <property type="entry name" value="MFS"/>
</dbReference>
<feature type="transmembrane region" description="Helical" evidence="7">
    <location>
        <begin position="24"/>
        <end position="43"/>
    </location>
</feature>
<dbReference type="GO" id="GO:0022857">
    <property type="term" value="F:transmembrane transporter activity"/>
    <property type="evidence" value="ECO:0007669"/>
    <property type="project" value="InterPro"/>
</dbReference>
<evidence type="ECO:0000256" key="5">
    <source>
        <dbReference type="ARBA" id="ARBA00023136"/>
    </source>
</evidence>
<keyword evidence="2" id="KW-0813">Transport</keyword>
<dbReference type="HOGENOM" id="CLU_000960_34_0_11"/>
<organism evidence="9 10">
    <name type="scientific">Rhodococcus jostii (strain RHA1)</name>
    <dbReference type="NCBI Taxonomy" id="101510"/>
    <lineage>
        <taxon>Bacteria</taxon>
        <taxon>Bacillati</taxon>
        <taxon>Actinomycetota</taxon>
        <taxon>Actinomycetes</taxon>
        <taxon>Mycobacteriales</taxon>
        <taxon>Nocardiaceae</taxon>
        <taxon>Rhodococcus</taxon>
    </lineage>
</organism>
<dbReference type="PANTHER" id="PTHR23501">
    <property type="entry name" value="MAJOR FACILITATOR SUPERFAMILY"/>
    <property type="match status" value="1"/>
</dbReference>
<dbReference type="Proteomes" id="UP000008710">
    <property type="component" value="Plasmid pRHL2"/>
</dbReference>
<feature type="transmembrane region" description="Helical" evidence="7">
    <location>
        <begin position="373"/>
        <end position="397"/>
    </location>
</feature>
<dbReference type="GO" id="GO:0005886">
    <property type="term" value="C:plasma membrane"/>
    <property type="evidence" value="ECO:0007669"/>
    <property type="project" value="UniProtKB-SubCell"/>
</dbReference>
<evidence type="ECO:0000256" key="4">
    <source>
        <dbReference type="ARBA" id="ARBA00022989"/>
    </source>
</evidence>
<dbReference type="EMBL" id="CP000433">
    <property type="protein sequence ID" value="ABH00534.1"/>
    <property type="molecule type" value="Genomic_DNA"/>
</dbReference>
<evidence type="ECO:0000256" key="7">
    <source>
        <dbReference type="SAM" id="Phobius"/>
    </source>
</evidence>
<feature type="transmembrane region" description="Helical" evidence="7">
    <location>
        <begin position="210"/>
        <end position="229"/>
    </location>
</feature>
<gene>
    <name evidence="9" type="ordered locus">RHA1_ro10345</name>
</gene>
<dbReference type="PANTHER" id="PTHR23501:SF197">
    <property type="entry name" value="COMD"/>
    <property type="match status" value="1"/>
</dbReference>
<reference evidence="10" key="1">
    <citation type="journal article" date="2006" name="Proc. Natl. Acad. Sci. U.S.A.">
        <title>The complete genome of Rhodococcus sp. RHA1 provides insights into a catabolic powerhouse.</title>
        <authorList>
            <person name="McLeod M.P."/>
            <person name="Warren R.L."/>
            <person name="Hsiao W.W.L."/>
            <person name="Araki N."/>
            <person name="Myhre M."/>
            <person name="Fernandes C."/>
            <person name="Miyazawa D."/>
            <person name="Wong W."/>
            <person name="Lillquist A.L."/>
            <person name="Wang D."/>
            <person name="Dosanjh M."/>
            <person name="Hara H."/>
            <person name="Petrescu A."/>
            <person name="Morin R.D."/>
            <person name="Yang G."/>
            <person name="Stott J.M."/>
            <person name="Schein J.E."/>
            <person name="Shin H."/>
            <person name="Smailus D."/>
            <person name="Siddiqui A.S."/>
            <person name="Marra M.A."/>
            <person name="Jones S.J.M."/>
            <person name="Holt R."/>
            <person name="Brinkman F.S.L."/>
            <person name="Miyauchi K."/>
            <person name="Fukuda M."/>
            <person name="Davies J.E."/>
            <person name="Mohn W.W."/>
            <person name="Eltis L.D."/>
        </authorList>
    </citation>
    <scope>NUCLEOTIDE SEQUENCE [LARGE SCALE GENOMIC DNA]</scope>
    <source>
        <strain evidence="10">RHA1</strain>
    </source>
</reference>
<feature type="transmembrane region" description="Helical" evidence="7">
    <location>
        <begin position="95"/>
        <end position="115"/>
    </location>
</feature>
<dbReference type="Gene3D" id="1.20.1250.20">
    <property type="entry name" value="MFS general substrate transporter like domains"/>
    <property type="match status" value="2"/>
</dbReference>
<keyword evidence="5 7" id="KW-0472">Membrane</keyword>
<sequence length="477" mass="49886">MIQSEAAERSPLARGVRPSPPSQVAPLAALALAGLCTSFMHTLVIPIQNDLPALLHAPRSDTAWVLTITLLVSAVSTPIAGRLGDLYGKRRVMSILLLLLVAGSVVAAMTSSVWVLVFGRGLQGAGVGVIPLSISLLRDILPVKQLGSAVGLISATLGVGGAVALPLSALVVQYAEWHLLFWMAAALGLCCIAALWRFVPRDEVQRSGRLDIVGAFVLSTVITTVLLLISHGDQWGWTSPFTIICAAIAAISALMGGWYELRRTDPVVDLRVSAKRPVLFTNLASLGLGFTMFAASVMFPQFLQQPLEVGGGGLSLMSSSLVVMPSGLAMLAMSLAAGRLERILRPQTLLIAAALTMTVGYSTLWLLGSVQVWQILVVNLLVGLGIGIGFAAMPLLIMNSVPVKQSGAANGLNTLMRSLGTASASAVIAALLATSASRGEIDKDLFQRGFMIAAVAGCASAICAAWISSSRPHKRLS</sequence>
<feature type="transmembrane region" description="Helical" evidence="7">
    <location>
        <begin position="63"/>
        <end position="83"/>
    </location>
</feature>
<keyword evidence="3 7" id="KW-0812">Transmembrane</keyword>
<feature type="transmembrane region" description="Helical" evidence="7">
    <location>
        <begin position="149"/>
        <end position="173"/>
    </location>
</feature>
<keyword evidence="4 7" id="KW-1133">Transmembrane helix</keyword>
<dbReference type="PATRIC" id="fig|101510.16.peg.8736"/>
<dbReference type="AlphaFoldDB" id="Q0RW02"/>
<feature type="transmembrane region" description="Helical" evidence="7">
    <location>
        <begin position="314"/>
        <end position="337"/>
    </location>
</feature>
<evidence type="ECO:0000256" key="1">
    <source>
        <dbReference type="ARBA" id="ARBA00004651"/>
    </source>
</evidence>
<dbReference type="Pfam" id="PF07690">
    <property type="entry name" value="MFS_1"/>
    <property type="match status" value="1"/>
</dbReference>
<evidence type="ECO:0000256" key="2">
    <source>
        <dbReference type="ARBA" id="ARBA00022448"/>
    </source>
</evidence>
<dbReference type="InterPro" id="IPR036259">
    <property type="entry name" value="MFS_trans_sf"/>
</dbReference>
<dbReference type="PROSITE" id="PS50850">
    <property type="entry name" value="MFS"/>
    <property type="match status" value="1"/>
</dbReference>
<feature type="transmembrane region" description="Helical" evidence="7">
    <location>
        <begin position="121"/>
        <end position="137"/>
    </location>
</feature>
<evidence type="ECO:0000256" key="6">
    <source>
        <dbReference type="SAM" id="MobiDB-lite"/>
    </source>
</evidence>
<evidence type="ECO:0000313" key="10">
    <source>
        <dbReference type="Proteomes" id="UP000008710"/>
    </source>
</evidence>
<feature type="transmembrane region" description="Helical" evidence="7">
    <location>
        <begin position="349"/>
        <end position="367"/>
    </location>
</feature>
<evidence type="ECO:0000256" key="3">
    <source>
        <dbReference type="ARBA" id="ARBA00022692"/>
    </source>
</evidence>
<keyword evidence="9" id="KW-0614">Plasmid</keyword>
<dbReference type="InterPro" id="IPR020846">
    <property type="entry name" value="MFS_dom"/>
</dbReference>
<comment type="subcellular location">
    <subcellularLocation>
        <location evidence="1">Cell membrane</location>
        <topology evidence="1">Multi-pass membrane protein</topology>
    </subcellularLocation>
</comment>
<dbReference type="KEGG" id="rha:RHA1_ro10345"/>